<evidence type="ECO:0000259" key="7">
    <source>
        <dbReference type="Pfam" id="PF23559"/>
    </source>
</evidence>
<keyword evidence="2" id="KW-0547">Nucleotide-binding</keyword>
<dbReference type="GO" id="GO:0043531">
    <property type="term" value="F:ADP binding"/>
    <property type="evidence" value="ECO:0007669"/>
    <property type="project" value="InterPro"/>
</dbReference>
<dbReference type="InterPro" id="IPR002182">
    <property type="entry name" value="NB-ARC"/>
</dbReference>
<dbReference type="InterPro" id="IPR044974">
    <property type="entry name" value="Disease_R_plants"/>
</dbReference>
<dbReference type="PANTHER" id="PTHR23155:SF1052">
    <property type="entry name" value="DISEASE RESISTANCE PROTEIN RPM1"/>
    <property type="match status" value="1"/>
</dbReference>
<dbReference type="PRINTS" id="PR00364">
    <property type="entry name" value="DISEASERSIST"/>
</dbReference>
<dbReference type="Gene3D" id="1.10.8.430">
    <property type="entry name" value="Helical domain of apoptotic protease-activating factors"/>
    <property type="match status" value="1"/>
</dbReference>
<evidence type="ECO:0000256" key="2">
    <source>
        <dbReference type="ARBA" id="ARBA00022741"/>
    </source>
</evidence>
<evidence type="ECO:0000313" key="10">
    <source>
        <dbReference type="Proteomes" id="UP000594261"/>
    </source>
</evidence>
<evidence type="ECO:0000313" key="9">
    <source>
        <dbReference type="EnsemblPlants" id="QL08p002384:mrna:CDS:3"/>
    </source>
</evidence>
<evidence type="ECO:0000259" key="6">
    <source>
        <dbReference type="Pfam" id="PF18052"/>
    </source>
</evidence>
<feature type="domain" description="Disease resistance N-terminal" evidence="6">
    <location>
        <begin position="5"/>
        <end position="93"/>
    </location>
</feature>
<organism evidence="9 10">
    <name type="scientific">Quercus lobata</name>
    <name type="common">Valley oak</name>
    <dbReference type="NCBI Taxonomy" id="97700"/>
    <lineage>
        <taxon>Eukaryota</taxon>
        <taxon>Viridiplantae</taxon>
        <taxon>Streptophyta</taxon>
        <taxon>Embryophyta</taxon>
        <taxon>Tracheophyta</taxon>
        <taxon>Spermatophyta</taxon>
        <taxon>Magnoliopsida</taxon>
        <taxon>eudicotyledons</taxon>
        <taxon>Gunneridae</taxon>
        <taxon>Pentapetalae</taxon>
        <taxon>rosids</taxon>
        <taxon>fabids</taxon>
        <taxon>Fagales</taxon>
        <taxon>Fagaceae</taxon>
        <taxon>Quercus</taxon>
    </lineage>
</organism>
<reference evidence="9" key="2">
    <citation type="submission" date="2021-01" db="UniProtKB">
        <authorList>
            <consortium name="EnsemblPlants"/>
        </authorList>
    </citation>
    <scope>IDENTIFICATION</scope>
</reference>
<dbReference type="FunFam" id="1.10.10.10:FF:000322">
    <property type="entry name" value="Probable disease resistance protein At1g63360"/>
    <property type="match status" value="1"/>
</dbReference>
<feature type="domain" description="NB-ARC" evidence="5">
    <location>
        <begin position="179"/>
        <end position="351"/>
    </location>
</feature>
<keyword evidence="3" id="KW-0611">Plant defense</keyword>
<dbReference type="Gramene" id="QL08p002384:mrna">
    <property type="protein sequence ID" value="QL08p002384:mrna:CDS:3"/>
    <property type="gene ID" value="QL08p002384"/>
</dbReference>
<dbReference type="InterPro" id="IPR038005">
    <property type="entry name" value="RX-like_CC"/>
</dbReference>
<dbReference type="Gene3D" id="1.20.5.4130">
    <property type="match status" value="1"/>
</dbReference>
<dbReference type="InterPro" id="IPR041118">
    <property type="entry name" value="Rx_N"/>
</dbReference>
<dbReference type="AlphaFoldDB" id="A0A7N2M7U4"/>
<dbReference type="PANTHER" id="PTHR23155">
    <property type="entry name" value="DISEASE RESISTANCE PROTEIN RP"/>
    <property type="match status" value="1"/>
</dbReference>
<dbReference type="Pfam" id="PF23598">
    <property type="entry name" value="LRR_14"/>
    <property type="match status" value="1"/>
</dbReference>
<dbReference type="Proteomes" id="UP000594261">
    <property type="component" value="Chromosome 8"/>
</dbReference>
<dbReference type="EMBL" id="LRBV02000008">
    <property type="status" value="NOT_ANNOTATED_CDS"/>
    <property type="molecule type" value="Genomic_DNA"/>
</dbReference>
<proteinExistence type="predicted"/>
<evidence type="ECO:0000256" key="1">
    <source>
        <dbReference type="ARBA" id="ARBA00022737"/>
    </source>
</evidence>
<keyword evidence="1" id="KW-0677">Repeat</keyword>
<dbReference type="SUPFAM" id="SSF52540">
    <property type="entry name" value="P-loop containing nucleoside triphosphate hydrolases"/>
    <property type="match status" value="1"/>
</dbReference>
<dbReference type="Pfam" id="PF18052">
    <property type="entry name" value="Rx_N"/>
    <property type="match status" value="1"/>
</dbReference>
<feature type="domain" description="Disease resistance protein winged helix" evidence="7">
    <location>
        <begin position="441"/>
        <end position="512"/>
    </location>
</feature>
<sequence length="968" mass="110936">MADTAVSPLINRLVPLLTQEAKLLRGIHGEVAEIKDELESIQSFLKDADARAAVEEDTSGGVKTWVKQVREVAFRIDVAIDRYLLDVAQHDPHRRGFIGFVYKTAHLLKTLKPRHKMASEIQEIKASFQKIKERSDRYQFKFIDQGSGSSAPKARWLDPRKDSLYLDDIDIVGIEFPRDTLINWLVNGPPHRTVLSVVGMGGLGKTTLVKKVYDHQIVRGHFVCHAWVSVSQSYNIEDLLRSVIKQFCEVRMELPPVGMDSMDEESLIKNLRDYLQQKRYVVVFDDVWKIDFWEDIKHALLDNIHGCRILITTRMWEVVNFCKKSSHVYAHQLQPLPPEKAWELFCKRAFRFDSGGQCPTELEKLSREIVMKCQGLPLAITAIGGLLSTKNKTLFEWRNLHDNLGFELGRNPHLASVNKVLSLSFEDLPYHLKSCLLYFGMYPVSFALSRGILIEQWIAEGFVNKINDKAFEDIGQEYLIELINRSLVQVLNIDAAGVVVRCRIHDLLHEIILQKMEDLSFCHVLSKEKSTFEGLTRRMSVNRASLGVLEQFKKSHIHSLLFFNINEFPISFMSKFLQNFKLVKILDFENTPLDHLPEEVGNLFHLRYLNLNYTKVKTLPNSIGKLQNLETLLMLQTAIQEIPVTINMLHKLRHLVGRYFDAKMDMSLNMMRGVKLHWSIGCLKALTELQYVDANYGGVKLIEELGKLSQLTNLALVNLTKETGRALCVSIENMNCLKDLFVSSINEDEVIDLQPISSPPKCLQFLRISGRLAKLPDWISELQHLVLLQIYWTRLSDDPLKAFQNLPNLVELKLGIKAYNGEQLHIGKGGFPKLKELRLIDLSELNSVNIEKEVFPLLETLFIGDCSQLKEVPSGFQHLRNLKKLIVTDMPTEFEKSLDPEQGSHYWIIQHVPFISLHHKVREGIYGYETRNLRSKDLERSRGQTINQDDDNKNNISGDDISASVEKG</sequence>
<evidence type="ECO:0000256" key="3">
    <source>
        <dbReference type="ARBA" id="ARBA00022821"/>
    </source>
</evidence>
<dbReference type="InParanoid" id="A0A7N2M7U4"/>
<dbReference type="Pfam" id="PF00931">
    <property type="entry name" value="NB-ARC"/>
    <property type="match status" value="1"/>
</dbReference>
<feature type="region of interest" description="Disordered" evidence="4">
    <location>
        <begin position="939"/>
        <end position="968"/>
    </location>
</feature>
<feature type="domain" description="Disease resistance R13L4/SHOC-2-like LRR" evidence="8">
    <location>
        <begin position="565"/>
        <end position="887"/>
    </location>
</feature>
<dbReference type="InterPro" id="IPR042197">
    <property type="entry name" value="Apaf_helical"/>
</dbReference>
<protein>
    <submittedName>
        <fullName evidence="9">Uncharacterized protein</fullName>
    </submittedName>
</protein>
<keyword evidence="10" id="KW-1185">Reference proteome</keyword>
<dbReference type="Gene3D" id="3.80.10.10">
    <property type="entry name" value="Ribonuclease Inhibitor"/>
    <property type="match status" value="1"/>
</dbReference>
<evidence type="ECO:0000259" key="8">
    <source>
        <dbReference type="Pfam" id="PF23598"/>
    </source>
</evidence>
<dbReference type="InterPro" id="IPR058922">
    <property type="entry name" value="WHD_DRP"/>
</dbReference>
<evidence type="ECO:0000259" key="5">
    <source>
        <dbReference type="Pfam" id="PF00931"/>
    </source>
</evidence>
<dbReference type="OMA" id="WISKFEC"/>
<reference evidence="9 10" key="1">
    <citation type="journal article" date="2016" name="G3 (Bethesda)">
        <title>First Draft Assembly and Annotation of the Genome of a California Endemic Oak Quercus lobata Nee (Fagaceae).</title>
        <authorList>
            <person name="Sork V.L."/>
            <person name="Fitz-Gibbon S.T."/>
            <person name="Puiu D."/>
            <person name="Crepeau M."/>
            <person name="Gugger P.F."/>
            <person name="Sherman R."/>
            <person name="Stevens K."/>
            <person name="Langley C.H."/>
            <person name="Pellegrini M."/>
            <person name="Salzberg S.L."/>
        </authorList>
    </citation>
    <scope>NUCLEOTIDE SEQUENCE [LARGE SCALE GENOMIC DNA]</scope>
    <source>
        <strain evidence="9 10">cv. SW786</strain>
    </source>
</reference>
<dbReference type="InterPro" id="IPR032675">
    <property type="entry name" value="LRR_dom_sf"/>
</dbReference>
<accession>A0A7N2M7U4</accession>
<dbReference type="GO" id="GO:0098542">
    <property type="term" value="P:defense response to other organism"/>
    <property type="evidence" value="ECO:0007669"/>
    <property type="project" value="TreeGrafter"/>
</dbReference>
<dbReference type="Gene3D" id="1.10.10.10">
    <property type="entry name" value="Winged helix-like DNA-binding domain superfamily/Winged helix DNA-binding domain"/>
    <property type="match status" value="1"/>
</dbReference>
<dbReference type="CDD" id="cd14798">
    <property type="entry name" value="RX-CC_like"/>
    <property type="match status" value="1"/>
</dbReference>
<dbReference type="FunFam" id="3.40.50.300:FF:001091">
    <property type="entry name" value="Probable disease resistance protein At1g61300"/>
    <property type="match status" value="1"/>
</dbReference>
<evidence type="ECO:0000256" key="4">
    <source>
        <dbReference type="SAM" id="MobiDB-lite"/>
    </source>
</evidence>
<dbReference type="EnsemblPlants" id="QL08p002384:mrna">
    <property type="protein sequence ID" value="QL08p002384:mrna:CDS:3"/>
    <property type="gene ID" value="QL08p002384"/>
</dbReference>
<dbReference type="InterPro" id="IPR055414">
    <property type="entry name" value="LRR_R13L4/SHOC2-like"/>
</dbReference>
<dbReference type="Pfam" id="PF23559">
    <property type="entry name" value="WHD_DRP"/>
    <property type="match status" value="1"/>
</dbReference>
<dbReference type="Gene3D" id="3.40.50.300">
    <property type="entry name" value="P-loop containing nucleotide triphosphate hydrolases"/>
    <property type="match status" value="1"/>
</dbReference>
<dbReference type="SUPFAM" id="SSF52058">
    <property type="entry name" value="L domain-like"/>
    <property type="match status" value="1"/>
</dbReference>
<dbReference type="InterPro" id="IPR036388">
    <property type="entry name" value="WH-like_DNA-bd_sf"/>
</dbReference>
<name>A0A7N2M7U4_QUELO</name>
<dbReference type="InterPro" id="IPR027417">
    <property type="entry name" value="P-loop_NTPase"/>
</dbReference>